<name>L8JTU9_9BACT</name>
<comment type="caution">
    <text evidence="2">The sequence shown here is derived from an EMBL/GenBank/DDBJ whole genome shotgun (WGS) entry which is preliminary data.</text>
</comment>
<dbReference type="PANTHER" id="PTHR37850">
    <property type="entry name" value="STRU PROTEIN"/>
    <property type="match status" value="1"/>
</dbReference>
<dbReference type="Pfam" id="PF21135">
    <property type="entry name" value="DRL_cat"/>
    <property type="match status" value="1"/>
</dbReference>
<dbReference type="PANTHER" id="PTHR37850:SF1">
    <property type="entry name" value="SAF DOMAIN PROTEIN"/>
    <property type="match status" value="1"/>
</dbReference>
<dbReference type="EMBL" id="AMZN01000034">
    <property type="protein sequence ID" value="ELR71673.1"/>
    <property type="molecule type" value="Genomic_DNA"/>
</dbReference>
<proteinExistence type="predicted"/>
<dbReference type="InterPro" id="IPR048423">
    <property type="entry name" value="DRL_cat"/>
</dbReference>
<dbReference type="Gene3D" id="3.40.50.720">
    <property type="entry name" value="NAD(P)-binding Rossmann-like Domain"/>
    <property type="match status" value="1"/>
</dbReference>
<dbReference type="AlphaFoldDB" id="L8JTU9"/>
<dbReference type="InterPro" id="IPR036291">
    <property type="entry name" value="NAD(P)-bd_dom_sf"/>
</dbReference>
<dbReference type="eggNOG" id="COG4091">
    <property type="taxonomic scope" value="Bacteria"/>
</dbReference>
<dbReference type="SUPFAM" id="SSF51735">
    <property type="entry name" value="NAD(P)-binding Rossmann-fold domains"/>
    <property type="match status" value="1"/>
</dbReference>
<gene>
    <name evidence="2" type="ORF">C900_02409</name>
</gene>
<evidence type="ECO:0000259" key="1">
    <source>
        <dbReference type="Pfam" id="PF21135"/>
    </source>
</evidence>
<organism evidence="2 3">
    <name type="scientific">Fulvivirga imtechensis AK7</name>
    <dbReference type="NCBI Taxonomy" id="1237149"/>
    <lineage>
        <taxon>Bacteria</taxon>
        <taxon>Pseudomonadati</taxon>
        <taxon>Bacteroidota</taxon>
        <taxon>Cytophagia</taxon>
        <taxon>Cytophagales</taxon>
        <taxon>Fulvivirgaceae</taxon>
        <taxon>Fulvivirga</taxon>
    </lineage>
</organism>
<accession>L8JTU9</accession>
<sequence>MTLSERLHKLEKSINVAIIGIGSIGKGLVYQAYRTPGIKPVAISDIKLDKAIECAEWLNIDYKVVSSVSELNRCIEGGKLAVCQEGEVLASSPLIDVLIESSNAILQGAHHALKGISTGQHIVMMNYEAELMYGPYLLQKANEQGVVYTCADGDQPTVIKTLVDEMDLWGFDLVMAGNMKGFMDRYTDPTKIIPEADKRNLDHKMCSSYTDGSKLCVEMAVLANALDLRTAIPGMYGHKIKSIYDIFDAYDFEEIYKDKKPVVDYVLGAEPKGGVFAIGYTEEKFQQYTLDWFPPNMGPGPFYLFYRPYHLGHIEAMACVAEAYLDGSARLQPNYGMKTNVFAYAKRDLEAGEALDGMGGYAAYGLIENLADNTGNPGIPICLAEGIKLKRAIAKDERINLEDVDFDSNDPSFELYFKALECIPKNNDKKDLIIADAEKVSIEVENPL</sequence>
<evidence type="ECO:0000313" key="3">
    <source>
        <dbReference type="Proteomes" id="UP000011135"/>
    </source>
</evidence>
<evidence type="ECO:0000313" key="2">
    <source>
        <dbReference type="EMBL" id="ELR71673.1"/>
    </source>
</evidence>
<dbReference type="Proteomes" id="UP000011135">
    <property type="component" value="Unassembled WGS sequence"/>
</dbReference>
<dbReference type="CDD" id="cd11616">
    <property type="entry name" value="SAF_DH_OX_like"/>
    <property type="match status" value="1"/>
</dbReference>
<keyword evidence="3" id="KW-1185">Reference proteome</keyword>
<dbReference type="RefSeq" id="WP_009579817.1">
    <property type="nucleotide sequence ID" value="NZ_AMZN01000034.1"/>
</dbReference>
<reference evidence="2 3" key="1">
    <citation type="submission" date="2012-12" db="EMBL/GenBank/DDBJ databases">
        <title>Genome assembly of Fulvivirga imtechensis AK7.</title>
        <authorList>
            <person name="Nupur N."/>
            <person name="Khatri I."/>
            <person name="Kumar R."/>
            <person name="Subramanian S."/>
            <person name="Pinnaka A."/>
        </authorList>
    </citation>
    <scope>NUCLEOTIDE SEQUENCE [LARGE SCALE GENOMIC DNA]</scope>
    <source>
        <strain evidence="2 3">AK7</strain>
    </source>
</reference>
<protein>
    <submittedName>
        <fullName evidence="2">Homoserine dehydrogenase</fullName>
    </submittedName>
</protein>
<feature type="domain" description="Oxidoreductase DRL-like catalytic" evidence="1">
    <location>
        <begin position="153"/>
        <end position="315"/>
    </location>
</feature>
<dbReference type="STRING" id="1237149.C900_02409"/>